<gene>
    <name evidence="1" type="ORF">EAO74_23040</name>
</gene>
<reference evidence="1" key="1">
    <citation type="submission" date="2018-10" db="EMBL/GenBank/DDBJ databases">
        <authorList>
            <person name="Hariharan J."/>
            <person name="Choudoir M.J."/>
            <person name="Diebold P."/>
            <person name="Panke-Buisse K."/>
            <person name="Campbell A.N."/>
            <person name="Buckley D.H."/>
        </authorList>
    </citation>
    <scope>NUCLEOTIDE SEQUENCE</scope>
    <source>
        <strain evidence="1">Gb1</strain>
    </source>
</reference>
<dbReference type="AlphaFoldDB" id="A0A652KID4"/>
<accession>A0A652KID4</accession>
<protein>
    <submittedName>
        <fullName evidence="1">Uncharacterized protein</fullName>
    </submittedName>
</protein>
<name>A0A652KID4_9ACTN</name>
<dbReference type="EMBL" id="RDBM01000037">
    <property type="protein sequence ID" value="TXS23477.1"/>
    <property type="molecule type" value="Genomic_DNA"/>
</dbReference>
<proteinExistence type="predicted"/>
<organism evidence="1">
    <name type="scientific">Streptomyces sp. gb1(2016)</name>
    <dbReference type="NCBI Taxonomy" id="1828321"/>
    <lineage>
        <taxon>Bacteria</taxon>
        <taxon>Bacillati</taxon>
        <taxon>Actinomycetota</taxon>
        <taxon>Actinomycetes</taxon>
        <taxon>Kitasatosporales</taxon>
        <taxon>Streptomycetaceae</taxon>
        <taxon>Streptomyces</taxon>
    </lineage>
</organism>
<sequence>MGRMSLDPRTVSATEFPDWLRAVGTGFLRAGSWTGGTGSWPGAAPVRCTGGRGPAAVRVPGTAPGDGPVPCVVMMIVPSTGASAHRHRAWCHYAGCSRRCSVPVQPKIGWSVCVQ</sequence>
<comment type="caution">
    <text evidence="1">The sequence shown here is derived from an EMBL/GenBank/DDBJ whole genome shotgun (WGS) entry which is preliminary data.</text>
</comment>
<evidence type="ECO:0000313" key="1">
    <source>
        <dbReference type="EMBL" id="TXS23477.1"/>
    </source>
</evidence>